<sequence length="215" mass="24787">MENFITSSYSRLEEIQLSIYDAEIIHYGGNQYWFSKKNHQLSGCGPVAAANITAYLSQTFPDKFSNLYPFKGVLNKKDFMEHMVEIRKYVKPGIFGLTSVHQFSNNVLSFAQSRGVSLAPHILDEDAASMQDAINFINQALSLKLPVAILVLTHPVKEFEEYAWHWMTITHLRLNPEDGKYCISVSTYGEYREIDLDLLWNHRRPKDIIKLAYFT</sequence>
<evidence type="ECO:0000313" key="2">
    <source>
        <dbReference type="Proteomes" id="UP000579281"/>
    </source>
</evidence>
<evidence type="ECO:0000313" key="1">
    <source>
        <dbReference type="EMBL" id="MBB6214465.1"/>
    </source>
</evidence>
<dbReference type="EMBL" id="JACHEN010000002">
    <property type="protein sequence ID" value="MBB6214465.1"/>
    <property type="molecule type" value="Genomic_DNA"/>
</dbReference>
<accession>A0A841KWB1</accession>
<dbReference type="Proteomes" id="UP000579281">
    <property type="component" value="Unassembled WGS sequence"/>
</dbReference>
<evidence type="ECO:0008006" key="3">
    <source>
        <dbReference type="Google" id="ProtNLM"/>
    </source>
</evidence>
<name>A0A841KWB1_9FIRM</name>
<dbReference type="RefSeq" id="WP_184307921.1">
    <property type="nucleotide sequence ID" value="NZ_JACHEN010000002.1"/>
</dbReference>
<keyword evidence="2" id="KW-1185">Reference proteome</keyword>
<comment type="caution">
    <text evidence="1">The sequence shown here is derived from an EMBL/GenBank/DDBJ whole genome shotgun (WGS) entry which is preliminary data.</text>
</comment>
<reference evidence="1 2" key="1">
    <citation type="submission" date="2020-08" db="EMBL/GenBank/DDBJ databases">
        <title>Genomic Encyclopedia of Type Strains, Phase IV (KMG-IV): sequencing the most valuable type-strain genomes for metagenomic binning, comparative biology and taxonomic classification.</title>
        <authorList>
            <person name="Goeker M."/>
        </authorList>
    </citation>
    <scope>NUCLEOTIDE SEQUENCE [LARGE SCALE GENOMIC DNA]</scope>
    <source>
        <strain evidence="1 2">DSM 103526</strain>
    </source>
</reference>
<proteinExistence type="predicted"/>
<gene>
    <name evidence="1" type="ORF">HNQ80_000545</name>
</gene>
<organism evidence="1 2">
    <name type="scientific">Anaerosolibacter carboniphilus</name>
    <dbReference type="NCBI Taxonomy" id="1417629"/>
    <lineage>
        <taxon>Bacteria</taxon>
        <taxon>Bacillati</taxon>
        <taxon>Bacillota</taxon>
        <taxon>Clostridia</taxon>
        <taxon>Peptostreptococcales</taxon>
        <taxon>Thermotaleaceae</taxon>
        <taxon>Anaerosolibacter</taxon>
    </lineage>
</organism>
<protein>
    <recommendedName>
        <fullName evidence="3">Peptidase C39-like domain-containing protein</fullName>
    </recommendedName>
</protein>
<dbReference type="AlphaFoldDB" id="A0A841KWB1"/>